<organism evidence="2 3">
    <name type="scientific">Colletotrichum fructicola (strain Nara gc5)</name>
    <name type="common">Anthracnose fungus</name>
    <name type="synonym">Colletotrichum gloeosporioides (strain Nara gc5)</name>
    <dbReference type="NCBI Taxonomy" id="1213859"/>
    <lineage>
        <taxon>Eukaryota</taxon>
        <taxon>Fungi</taxon>
        <taxon>Dikarya</taxon>
        <taxon>Ascomycota</taxon>
        <taxon>Pezizomycotina</taxon>
        <taxon>Sordariomycetes</taxon>
        <taxon>Hypocreomycetidae</taxon>
        <taxon>Glomerellales</taxon>
        <taxon>Glomerellaceae</taxon>
        <taxon>Colletotrichum</taxon>
        <taxon>Colletotrichum gloeosporioides species complex</taxon>
    </lineage>
</organism>
<feature type="region of interest" description="Disordered" evidence="1">
    <location>
        <begin position="72"/>
        <end position="105"/>
    </location>
</feature>
<dbReference type="GeneID" id="90980150"/>
<proteinExistence type="predicted"/>
<keyword evidence="3" id="KW-1185">Reference proteome</keyword>
<sequence>MSFWFPGHACSFDACSQPWDIKSGGSDGTLSTGNSTERSQVAYLAPGDKPIAGSTTQDHSANPRIIFPEPLVGMSVATSRDSSSDHRQQKQSGSCQRGDWVTLEG</sequence>
<comment type="caution">
    <text evidence="2">The sequence shown here is derived from an EMBL/GenBank/DDBJ whole genome shotgun (WGS) entry which is preliminary data.</text>
</comment>
<gene>
    <name evidence="2" type="ORF">CGGC5_v011287</name>
</gene>
<name>A0A7J6IW39_COLFN</name>
<evidence type="ECO:0000313" key="2">
    <source>
        <dbReference type="EMBL" id="KAF4481288.1"/>
    </source>
</evidence>
<evidence type="ECO:0000256" key="1">
    <source>
        <dbReference type="SAM" id="MobiDB-lite"/>
    </source>
</evidence>
<reference evidence="2 3" key="1">
    <citation type="submission" date="2012-08" db="EMBL/GenBank/DDBJ databases">
        <authorList>
            <person name="Gan P.H.P."/>
            <person name="Ikeda K."/>
            <person name="Irieda H."/>
            <person name="Narusaka M."/>
            <person name="O'Connell R.J."/>
            <person name="Narusaka Y."/>
            <person name="Takano Y."/>
            <person name="Kubo Y."/>
            <person name="Shirasu K."/>
        </authorList>
    </citation>
    <scope>NUCLEOTIDE SEQUENCE [LARGE SCALE GENOMIC DNA]</scope>
    <source>
        <strain evidence="2 3">Nara gc5</strain>
    </source>
</reference>
<reference evidence="2 3" key="2">
    <citation type="submission" date="2020-04" db="EMBL/GenBank/DDBJ databases">
        <title>Genome sequencing and assembly of multiple isolates from the Colletotrichum gloeosporioides species complex.</title>
        <authorList>
            <person name="Gan P."/>
            <person name="Shirasu K."/>
        </authorList>
    </citation>
    <scope>NUCLEOTIDE SEQUENCE [LARGE SCALE GENOMIC DNA]</scope>
    <source>
        <strain evidence="2 3">Nara gc5</strain>
    </source>
</reference>
<dbReference type="InParanoid" id="A0A7J6IW39"/>
<dbReference type="RefSeq" id="XP_066008279.1">
    <property type="nucleotide sequence ID" value="XM_066152514.1"/>
</dbReference>
<protein>
    <submittedName>
        <fullName evidence="2">Uncharacterized protein</fullName>
    </submittedName>
</protein>
<accession>A0A7J6IW39</accession>
<dbReference type="EMBL" id="ANPB02000006">
    <property type="protein sequence ID" value="KAF4481288.1"/>
    <property type="molecule type" value="Genomic_DNA"/>
</dbReference>
<dbReference type="AlphaFoldDB" id="A0A7J6IW39"/>
<dbReference type="Proteomes" id="UP000011096">
    <property type="component" value="Unassembled WGS sequence"/>
</dbReference>
<dbReference type="OrthoDB" id="10275515at2759"/>
<evidence type="ECO:0000313" key="3">
    <source>
        <dbReference type="Proteomes" id="UP000011096"/>
    </source>
</evidence>